<comment type="caution">
    <text evidence="3">The sequence shown here is derived from an EMBL/GenBank/DDBJ whole genome shotgun (WGS) entry which is preliminary data.</text>
</comment>
<proteinExistence type="predicted"/>
<feature type="signal peptide" evidence="2">
    <location>
        <begin position="1"/>
        <end position="22"/>
    </location>
</feature>
<keyword evidence="2" id="KW-0732">Signal</keyword>
<organism evidence="3 4">
    <name type="scientific">Ascochyta lentis</name>
    <dbReference type="NCBI Taxonomy" id="205686"/>
    <lineage>
        <taxon>Eukaryota</taxon>
        <taxon>Fungi</taxon>
        <taxon>Dikarya</taxon>
        <taxon>Ascomycota</taxon>
        <taxon>Pezizomycotina</taxon>
        <taxon>Dothideomycetes</taxon>
        <taxon>Pleosporomycetidae</taxon>
        <taxon>Pleosporales</taxon>
        <taxon>Pleosporineae</taxon>
        <taxon>Didymellaceae</taxon>
        <taxon>Ascochyta</taxon>
    </lineage>
</organism>
<feature type="region of interest" description="Disordered" evidence="1">
    <location>
        <begin position="114"/>
        <end position="170"/>
    </location>
</feature>
<evidence type="ECO:0000313" key="4">
    <source>
        <dbReference type="Proteomes" id="UP000651452"/>
    </source>
</evidence>
<reference evidence="3" key="2">
    <citation type="submission" date="2020-09" db="EMBL/GenBank/DDBJ databases">
        <title>Reference genome assembly for Australian Ascochyta lentis isolate Al4.</title>
        <authorList>
            <person name="Lee R.C."/>
            <person name="Farfan-Caceres L.M."/>
            <person name="Debler J.W."/>
            <person name="Williams A.H."/>
            <person name="Henares B.M."/>
        </authorList>
    </citation>
    <scope>NUCLEOTIDE SEQUENCE</scope>
    <source>
        <strain evidence="3">Al4</strain>
    </source>
</reference>
<gene>
    <name evidence="3" type="ORF">EKO04_000417</name>
</gene>
<evidence type="ECO:0000256" key="2">
    <source>
        <dbReference type="SAM" id="SignalP"/>
    </source>
</evidence>
<protein>
    <submittedName>
        <fullName evidence="3">Uncharacterized protein</fullName>
    </submittedName>
</protein>
<evidence type="ECO:0000313" key="3">
    <source>
        <dbReference type="EMBL" id="KAF9701233.1"/>
    </source>
</evidence>
<name>A0A8H7JDN2_9PLEO</name>
<dbReference type="Proteomes" id="UP000651452">
    <property type="component" value="Unassembled WGS sequence"/>
</dbReference>
<accession>A0A8H7JDN2</accession>
<feature type="compositionally biased region" description="Pro residues" evidence="1">
    <location>
        <begin position="128"/>
        <end position="142"/>
    </location>
</feature>
<keyword evidence="4" id="KW-1185">Reference proteome</keyword>
<sequence>MRTPLLSVLGAFLGLHILSTHANVICTGSQYLDDNGVPTPKPAKALHESLHRPNNGACDADFSDVGFSTYRTESTVFTITGTDQNENLESCEDSFNAIIRQCIEEKNVHGGTLLTNGPLLKPAKPVKPAKPQPKPAKPQPAKPPKKACPLKPQGKGKGKGGKLTSRDGSDCEEEVGLEKIWGDIPGTKKAIGDSALHFNVKEAQSDAWGITYLHDCTGILISDPKFVIVAHMQEDGPGSECIMLADAAQVKKYLQGPLQEAIDQADPTAKTQIHILYTQPKVGRPLLSEFEKFFKDEWFFEGKVNKIPYFGGSGTGEMKGLKGKAAIQVIGGKGKGKNKLKVFWNSDTPIRNESF</sequence>
<dbReference type="AlphaFoldDB" id="A0A8H7JDN2"/>
<dbReference type="OrthoDB" id="3880146at2759"/>
<dbReference type="EMBL" id="RZGK01000002">
    <property type="protein sequence ID" value="KAF9701233.1"/>
    <property type="molecule type" value="Genomic_DNA"/>
</dbReference>
<reference evidence="3" key="1">
    <citation type="submission" date="2018-12" db="EMBL/GenBank/DDBJ databases">
        <authorList>
            <person name="Syme R.A."/>
            <person name="Farfan-Caceres L."/>
            <person name="Lichtenzveig J."/>
        </authorList>
    </citation>
    <scope>NUCLEOTIDE SEQUENCE</scope>
    <source>
        <strain evidence="3">Al4</strain>
    </source>
</reference>
<evidence type="ECO:0000256" key="1">
    <source>
        <dbReference type="SAM" id="MobiDB-lite"/>
    </source>
</evidence>
<feature type="chain" id="PRO_5034852680" evidence="2">
    <location>
        <begin position="23"/>
        <end position="355"/>
    </location>
</feature>